<feature type="domain" description="Chaperone DnaJ C-terminal" evidence="4">
    <location>
        <begin position="560"/>
        <end position="717"/>
    </location>
</feature>
<evidence type="ECO:0000313" key="6">
    <source>
        <dbReference type="Proteomes" id="UP000016924"/>
    </source>
</evidence>
<dbReference type="InterPro" id="IPR051339">
    <property type="entry name" value="DnaJ_subfamily_B"/>
</dbReference>
<feature type="region of interest" description="Disordered" evidence="3">
    <location>
        <begin position="215"/>
        <end position="244"/>
    </location>
</feature>
<evidence type="ECO:0000256" key="2">
    <source>
        <dbReference type="SAM" id="Coils"/>
    </source>
</evidence>
<feature type="compositionally biased region" description="Polar residues" evidence="3">
    <location>
        <begin position="301"/>
        <end position="321"/>
    </location>
</feature>
<dbReference type="GO" id="GO:0051082">
    <property type="term" value="F:unfolded protein binding"/>
    <property type="evidence" value="ECO:0007669"/>
    <property type="project" value="InterPro"/>
</dbReference>
<protein>
    <recommendedName>
        <fullName evidence="4">Chaperone DnaJ C-terminal domain-containing protein</fullName>
    </recommendedName>
</protein>
<dbReference type="InterPro" id="IPR002939">
    <property type="entry name" value="DnaJ_C"/>
</dbReference>
<evidence type="ECO:0000259" key="4">
    <source>
        <dbReference type="Pfam" id="PF01556"/>
    </source>
</evidence>
<feature type="region of interest" description="Disordered" evidence="3">
    <location>
        <begin position="258"/>
        <end position="447"/>
    </location>
</feature>
<feature type="compositionally biased region" description="Basic residues" evidence="3">
    <location>
        <begin position="367"/>
        <end position="383"/>
    </location>
</feature>
<keyword evidence="6" id="KW-1185">Reference proteome</keyword>
<dbReference type="Gene3D" id="2.60.260.20">
    <property type="entry name" value="Urease metallochaperone UreE, N-terminal domain"/>
    <property type="match status" value="2"/>
</dbReference>
<dbReference type="PANTHER" id="PTHR24078">
    <property type="entry name" value="DNAJ HOMOLOG SUBFAMILY C MEMBER"/>
    <property type="match status" value="1"/>
</dbReference>
<keyword evidence="1" id="KW-0143">Chaperone</keyword>
<dbReference type="RefSeq" id="XP_007777676.1">
    <property type="nucleotide sequence ID" value="XM_007779486.1"/>
</dbReference>
<dbReference type="CDD" id="cd10747">
    <property type="entry name" value="DnaJ_C"/>
    <property type="match status" value="1"/>
</dbReference>
<dbReference type="SUPFAM" id="SSF49493">
    <property type="entry name" value="HSP40/DnaJ peptide-binding domain"/>
    <property type="match status" value="2"/>
</dbReference>
<dbReference type="HOGENOM" id="CLU_449851_0_0_1"/>
<evidence type="ECO:0000256" key="3">
    <source>
        <dbReference type="SAM" id="MobiDB-lite"/>
    </source>
</evidence>
<feature type="compositionally biased region" description="Acidic residues" evidence="3">
    <location>
        <begin position="262"/>
        <end position="272"/>
    </location>
</feature>
<feature type="coiled-coil region" evidence="2">
    <location>
        <begin position="68"/>
        <end position="95"/>
    </location>
</feature>
<dbReference type="GeneID" id="19898892"/>
<dbReference type="OrthoDB" id="5404564at2759"/>
<accession>R7YKL8</accession>
<dbReference type="GO" id="GO:0006457">
    <property type="term" value="P:protein folding"/>
    <property type="evidence" value="ECO:0007669"/>
    <property type="project" value="InterPro"/>
</dbReference>
<dbReference type="GO" id="GO:0006413">
    <property type="term" value="P:translational initiation"/>
    <property type="evidence" value="ECO:0007669"/>
    <property type="project" value="TreeGrafter"/>
</dbReference>
<feature type="region of interest" description="Disordered" evidence="3">
    <location>
        <begin position="461"/>
        <end position="487"/>
    </location>
</feature>
<feature type="compositionally biased region" description="Low complexity" evidence="3">
    <location>
        <begin position="289"/>
        <end position="300"/>
    </location>
</feature>
<reference evidence="6" key="1">
    <citation type="submission" date="2012-06" db="EMBL/GenBank/DDBJ databases">
        <title>The genome sequence of Coniosporium apollinis CBS 100218.</title>
        <authorList>
            <consortium name="The Broad Institute Genome Sequencing Platform"/>
            <person name="Cuomo C."/>
            <person name="Gorbushina A."/>
            <person name="Noack S."/>
            <person name="Walker B."/>
            <person name="Young S.K."/>
            <person name="Zeng Q."/>
            <person name="Gargeya S."/>
            <person name="Fitzgerald M."/>
            <person name="Haas B."/>
            <person name="Abouelleil A."/>
            <person name="Alvarado L."/>
            <person name="Arachchi H.M."/>
            <person name="Berlin A.M."/>
            <person name="Chapman S.B."/>
            <person name="Goldberg J."/>
            <person name="Griggs A."/>
            <person name="Gujja S."/>
            <person name="Hansen M."/>
            <person name="Howarth C."/>
            <person name="Imamovic A."/>
            <person name="Larimer J."/>
            <person name="McCowan C."/>
            <person name="Montmayeur A."/>
            <person name="Murphy C."/>
            <person name="Neiman D."/>
            <person name="Pearson M."/>
            <person name="Priest M."/>
            <person name="Roberts A."/>
            <person name="Saif S."/>
            <person name="Shea T."/>
            <person name="Sisk P."/>
            <person name="Sykes S."/>
            <person name="Wortman J."/>
            <person name="Nusbaum C."/>
            <person name="Birren B."/>
        </authorList>
    </citation>
    <scope>NUCLEOTIDE SEQUENCE [LARGE SCALE GENOMIC DNA]</scope>
    <source>
        <strain evidence="6">CBS 100218</strain>
    </source>
</reference>
<dbReference type="eggNOG" id="KOG0714">
    <property type="taxonomic scope" value="Eukaryota"/>
</dbReference>
<dbReference type="GO" id="GO:0005829">
    <property type="term" value="C:cytosol"/>
    <property type="evidence" value="ECO:0007669"/>
    <property type="project" value="TreeGrafter"/>
</dbReference>
<evidence type="ECO:0000256" key="1">
    <source>
        <dbReference type="ARBA" id="ARBA00023186"/>
    </source>
</evidence>
<feature type="compositionally biased region" description="Basic and acidic residues" evidence="3">
    <location>
        <begin position="389"/>
        <end position="398"/>
    </location>
</feature>
<sequence length="734" mass="79541">MAGFGFSIADIAAVGTFAWNLYKSCKHAGQEFRSLTGDVGALQSVLHELGDETSNPHSLIHRAGEHQRNELRRLMKACKSDLQDLEKLLAKYKSLKTSDPQTRDRLGFNSNRQSEIRVKLSGHTDRLNLFLTQLNTSALGRIEMNAEMHTKAFGEIKKKLDSIHQDVLAGKKDPALLTSMEDWGSLEKELVDDNITEVDVELNKDYIAEWLKTRESETSGVNPPERSGIVDAPLPSPPLPDVEDFQTKSATERLRQYHATVEDAENNDDDVSDPYAMGNAEQQDFNEGNSDSDASSTANSKGSTVNNATGAAPSAGTSLSSPPIGGLPASHLRQPHLTPSTEPLGKFQHNDDSVSSSGSNRAIWGTPRRRKSPYRYSSTHHSKQGGLGSRDHVDEWLSKNHAASSESEDGEESSRGYFEPSQPTGHPHQGRQETSAESTYFPPRIPTPCRGAVGAGEDRNMIADDSPFSSSMGGGGGPGDARTSHFSTGDGGFSFSNTEDIFAEFFGQNGVVGGGGGFFGGLDGMGGRPGAGRSASSRFGVDLNGSASRGHATPEVTVLEKPLLVSLEELYNGTIKKMKINRKTYDQLLGKTSTQDRILEVPIKKGLKAGSKIKFADVGDQGPNTTQDLHFIVKEKDHPMFRRELDDLHTTISIPLSEALCGWRLTVQTIDGRQVLVSAAGPTQPTYKERFPGLGMPISKRPDERGDLVISVSIQLPLSLTPAQKVALREILPL</sequence>
<dbReference type="FunFam" id="2.60.260.20:FF:000013">
    <property type="entry name" value="DnaJ subfamily B member 11"/>
    <property type="match status" value="1"/>
</dbReference>
<proteinExistence type="predicted"/>
<dbReference type="AlphaFoldDB" id="R7YKL8"/>
<evidence type="ECO:0000313" key="5">
    <source>
        <dbReference type="EMBL" id="EON62359.1"/>
    </source>
</evidence>
<dbReference type="GO" id="GO:0051087">
    <property type="term" value="F:protein-folding chaperone binding"/>
    <property type="evidence" value="ECO:0007669"/>
    <property type="project" value="TreeGrafter"/>
</dbReference>
<dbReference type="InterPro" id="IPR008971">
    <property type="entry name" value="HSP40/DnaJ_pept-bd"/>
</dbReference>
<dbReference type="FunFam" id="2.60.260.20:FF:000002">
    <property type="entry name" value="Dnaj homolog subfamily b member"/>
    <property type="match status" value="1"/>
</dbReference>
<dbReference type="EMBL" id="JH767558">
    <property type="protein sequence ID" value="EON62359.1"/>
    <property type="molecule type" value="Genomic_DNA"/>
</dbReference>
<dbReference type="Pfam" id="PF01556">
    <property type="entry name" value="DnaJ_C"/>
    <property type="match status" value="1"/>
</dbReference>
<organism evidence="5 6">
    <name type="scientific">Coniosporium apollinis (strain CBS 100218)</name>
    <name type="common">Rock-inhabiting black yeast</name>
    <dbReference type="NCBI Taxonomy" id="1168221"/>
    <lineage>
        <taxon>Eukaryota</taxon>
        <taxon>Fungi</taxon>
        <taxon>Dikarya</taxon>
        <taxon>Ascomycota</taxon>
        <taxon>Pezizomycotina</taxon>
        <taxon>Dothideomycetes</taxon>
        <taxon>Dothideomycetes incertae sedis</taxon>
        <taxon>Coniosporium</taxon>
    </lineage>
</organism>
<keyword evidence="2" id="KW-0175">Coiled coil</keyword>
<dbReference type="STRING" id="1168221.R7YKL8"/>
<name>R7YKL8_CONA1</name>
<dbReference type="PANTHER" id="PTHR24078:SF553">
    <property type="entry name" value="DNAJ HOMOLOG SUBFAMILY B MEMBER 5"/>
    <property type="match status" value="1"/>
</dbReference>
<dbReference type="Proteomes" id="UP000016924">
    <property type="component" value="Unassembled WGS sequence"/>
</dbReference>
<gene>
    <name evidence="5" type="ORF">W97_01581</name>
</gene>